<dbReference type="OrthoDB" id="9781413at2"/>
<dbReference type="NCBIfam" id="TIGR00099">
    <property type="entry name" value="Cof-subfamily"/>
    <property type="match status" value="1"/>
</dbReference>
<evidence type="ECO:0000313" key="2">
    <source>
        <dbReference type="Proteomes" id="UP000198619"/>
    </source>
</evidence>
<dbReference type="PROSITE" id="PS01229">
    <property type="entry name" value="COF_2"/>
    <property type="match status" value="1"/>
</dbReference>
<dbReference type="GO" id="GO:0000287">
    <property type="term" value="F:magnesium ion binding"/>
    <property type="evidence" value="ECO:0007669"/>
    <property type="project" value="TreeGrafter"/>
</dbReference>
<dbReference type="InterPro" id="IPR036412">
    <property type="entry name" value="HAD-like_sf"/>
</dbReference>
<dbReference type="GO" id="GO:0016791">
    <property type="term" value="F:phosphatase activity"/>
    <property type="evidence" value="ECO:0007669"/>
    <property type="project" value="UniProtKB-ARBA"/>
</dbReference>
<dbReference type="PANTHER" id="PTHR10000">
    <property type="entry name" value="PHOSPHOSERINE PHOSPHATASE"/>
    <property type="match status" value="1"/>
</dbReference>
<proteinExistence type="predicted"/>
<dbReference type="STRING" id="84698.SAMN04488528_10247"/>
<dbReference type="PROSITE" id="PS01228">
    <property type="entry name" value="COF_1"/>
    <property type="match status" value="1"/>
</dbReference>
<sequence length="284" mass="32628">MKYKLMCTDMDGTLLNGNHEISRESIEVIKKAHDKGVKIAVCTGRLHSSAFYFANLLGINAPVISSNGAFIREKDRDKVIYKKTIDKNSLQEILKVCKEYNLNPYFHTPNRVMGEKEMHSAKIYMDFNKHLPKEEKIHIDIIKEDQWDEIFEKYKHEIVKAIVIEDKNSKALKYAKDKLKKVEQLEVVSSMSNNFEIMNREVSKGRAVETLAKYYNISKDEIICIGDNENDISMIKYAGLGIAMENGCDEIKKVAQYITDTNINDGVAKVIKKFILNSKAYENK</sequence>
<dbReference type="InterPro" id="IPR006379">
    <property type="entry name" value="HAD-SF_hydro_IIB"/>
</dbReference>
<dbReference type="EMBL" id="FOKI01000024">
    <property type="protein sequence ID" value="SFB27898.1"/>
    <property type="molecule type" value="Genomic_DNA"/>
</dbReference>
<dbReference type="Gene3D" id="3.30.1240.10">
    <property type="match status" value="1"/>
</dbReference>
<dbReference type="PANTHER" id="PTHR10000:SF8">
    <property type="entry name" value="HAD SUPERFAMILY HYDROLASE-LIKE, TYPE 3"/>
    <property type="match status" value="1"/>
</dbReference>
<name>A0A1I0ZU98_9CLOT</name>
<protein>
    <recommendedName>
        <fullName evidence="3">Cof subfamily of IIB subfamily of haloacid dehalogenase superfamily/HAD-superfamily hydrolase, subfamily IIB</fullName>
    </recommendedName>
</protein>
<keyword evidence="2" id="KW-1185">Reference proteome</keyword>
<dbReference type="SFLD" id="SFLDG01140">
    <property type="entry name" value="C2.B:_Phosphomannomutase_and_P"/>
    <property type="match status" value="1"/>
</dbReference>
<dbReference type="InterPro" id="IPR023214">
    <property type="entry name" value="HAD_sf"/>
</dbReference>
<dbReference type="Pfam" id="PF08282">
    <property type="entry name" value="Hydrolase_3"/>
    <property type="match status" value="1"/>
</dbReference>
<dbReference type="CDD" id="cd07516">
    <property type="entry name" value="HAD_Pase"/>
    <property type="match status" value="1"/>
</dbReference>
<dbReference type="GO" id="GO:0005829">
    <property type="term" value="C:cytosol"/>
    <property type="evidence" value="ECO:0007669"/>
    <property type="project" value="TreeGrafter"/>
</dbReference>
<gene>
    <name evidence="1" type="ORF">SAMN04488528_10247</name>
</gene>
<dbReference type="InterPro" id="IPR000150">
    <property type="entry name" value="Cof"/>
</dbReference>
<dbReference type="SFLD" id="SFLDS00003">
    <property type="entry name" value="Haloacid_Dehalogenase"/>
    <property type="match status" value="1"/>
</dbReference>
<dbReference type="SFLD" id="SFLDG01144">
    <property type="entry name" value="C2.B.4:_PGP_Like"/>
    <property type="match status" value="1"/>
</dbReference>
<organism evidence="1 2">
    <name type="scientific">Clostridium frigidicarnis</name>
    <dbReference type="NCBI Taxonomy" id="84698"/>
    <lineage>
        <taxon>Bacteria</taxon>
        <taxon>Bacillati</taxon>
        <taxon>Bacillota</taxon>
        <taxon>Clostridia</taxon>
        <taxon>Eubacteriales</taxon>
        <taxon>Clostridiaceae</taxon>
        <taxon>Clostridium</taxon>
    </lineage>
</organism>
<accession>A0A1I0ZU98</accession>
<dbReference type="Gene3D" id="3.40.50.1000">
    <property type="entry name" value="HAD superfamily/HAD-like"/>
    <property type="match status" value="1"/>
</dbReference>
<dbReference type="Proteomes" id="UP000198619">
    <property type="component" value="Unassembled WGS sequence"/>
</dbReference>
<reference evidence="1 2" key="1">
    <citation type="submission" date="2016-10" db="EMBL/GenBank/DDBJ databases">
        <authorList>
            <person name="de Groot N.N."/>
        </authorList>
    </citation>
    <scope>NUCLEOTIDE SEQUENCE [LARGE SCALE GENOMIC DNA]</scope>
    <source>
        <strain evidence="1 2">DSM 12271</strain>
    </source>
</reference>
<dbReference type="AlphaFoldDB" id="A0A1I0ZU98"/>
<dbReference type="SUPFAM" id="SSF56784">
    <property type="entry name" value="HAD-like"/>
    <property type="match status" value="1"/>
</dbReference>
<evidence type="ECO:0000313" key="1">
    <source>
        <dbReference type="EMBL" id="SFB27898.1"/>
    </source>
</evidence>
<dbReference type="NCBIfam" id="TIGR01484">
    <property type="entry name" value="HAD-SF-IIB"/>
    <property type="match status" value="1"/>
</dbReference>
<evidence type="ECO:0008006" key="3">
    <source>
        <dbReference type="Google" id="ProtNLM"/>
    </source>
</evidence>
<dbReference type="RefSeq" id="WP_090042183.1">
    <property type="nucleotide sequence ID" value="NZ_FOKI01000024.1"/>
</dbReference>